<evidence type="ECO:0000313" key="2">
    <source>
        <dbReference type="EMBL" id="KAE9150117.1"/>
    </source>
</evidence>
<dbReference type="AlphaFoldDB" id="A0A6A3UIX8"/>
<accession>A0A6A3UIX8</accession>
<comment type="caution">
    <text evidence="2">The sequence shown here is derived from an EMBL/GenBank/DDBJ whole genome shotgun (WGS) entry which is preliminary data.</text>
</comment>
<dbReference type="InterPro" id="IPR013595">
    <property type="entry name" value="Pept_S33_TAP-like_C"/>
</dbReference>
<feature type="non-terminal residue" evidence="2">
    <location>
        <position position="1"/>
    </location>
</feature>
<sequence>ASVLLLSSKLDAQTPHKYAETLLETLDGDEKEMVTFNTSIHGALMSTMMDSGTTCGMKILVSYVSSEGKLKGLDKSCVGEMPVFDLTVSTDYQTNFFSTDDVYDGAFNSSLSSPSDLTIDEA</sequence>
<dbReference type="EMBL" id="QXGB01011249">
    <property type="protein sequence ID" value="KAE9150117.1"/>
    <property type="molecule type" value="Genomic_DNA"/>
</dbReference>
<keyword evidence="3" id="KW-1185">Reference proteome</keyword>
<evidence type="ECO:0000313" key="3">
    <source>
        <dbReference type="Proteomes" id="UP000433483"/>
    </source>
</evidence>
<name>A0A6A3UIX8_9STRA</name>
<organism evidence="2 3">
    <name type="scientific">Phytophthora fragariae</name>
    <dbReference type="NCBI Taxonomy" id="53985"/>
    <lineage>
        <taxon>Eukaryota</taxon>
        <taxon>Sar</taxon>
        <taxon>Stramenopiles</taxon>
        <taxon>Oomycota</taxon>
        <taxon>Peronosporomycetes</taxon>
        <taxon>Peronosporales</taxon>
        <taxon>Peronosporaceae</taxon>
        <taxon>Phytophthora</taxon>
    </lineage>
</organism>
<dbReference type="Proteomes" id="UP000433483">
    <property type="component" value="Unassembled WGS sequence"/>
</dbReference>
<evidence type="ECO:0000259" key="1">
    <source>
        <dbReference type="Pfam" id="PF08386"/>
    </source>
</evidence>
<protein>
    <recommendedName>
        <fullName evidence="1">Peptidase S33 tripeptidyl aminopeptidase-like C-terminal domain-containing protein</fullName>
    </recommendedName>
</protein>
<feature type="domain" description="Peptidase S33 tripeptidyl aminopeptidase-like C-terminal" evidence="1">
    <location>
        <begin position="2"/>
        <end position="77"/>
    </location>
</feature>
<proteinExistence type="predicted"/>
<reference evidence="2 3" key="1">
    <citation type="submission" date="2018-08" db="EMBL/GenBank/DDBJ databases">
        <title>Genomic investigation of the strawberry pathogen Phytophthora fragariae indicates pathogenicity is determined by transcriptional variation in three key races.</title>
        <authorList>
            <person name="Adams T.M."/>
            <person name="Armitage A.D."/>
            <person name="Sobczyk M.K."/>
            <person name="Bates H.J."/>
            <person name="Dunwell J.M."/>
            <person name="Nellist C.F."/>
            <person name="Harrison R.J."/>
        </authorList>
    </citation>
    <scope>NUCLEOTIDE SEQUENCE [LARGE SCALE GENOMIC DNA]</scope>
    <source>
        <strain evidence="2 3">NOV-27</strain>
    </source>
</reference>
<gene>
    <name evidence="2" type="ORF">PF005_g33526</name>
</gene>
<dbReference type="OrthoDB" id="89099at2759"/>
<dbReference type="Pfam" id="PF08386">
    <property type="entry name" value="Abhydrolase_4"/>
    <property type="match status" value="1"/>
</dbReference>